<organism evidence="1 2">
    <name type="scientific">Catharanthus roseus</name>
    <name type="common">Madagascar periwinkle</name>
    <name type="synonym">Vinca rosea</name>
    <dbReference type="NCBI Taxonomy" id="4058"/>
    <lineage>
        <taxon>Eukaryota</taxon>
        <taxon>Viridiplantae</taxon>
        <taxon>Streptophyta</taxon>
        <taxon>Embryophyta</taxon>
        <taxon>Tracheophyta</taxon>
        <taxon>Spermatophyta</taxon>
        <taxon>Magnoliopsida</taxon>
        <taxon>eudicotyledons</taxon>
        <taxon>Gunneridae</taxon>
        <taxon>Pentapetalae</taxon>
        <taxon>asterids</taxon>
        <taxon>lamiids</taxon>
        <taxon>Gentianales</taxon>
        <taxon>Apocynaceae</taxon>
        <taxon>Rauvolfioideae</taxon>
        <taxon>Vinceae</taxon>
        <taxon>Catharanthinae</taxon>
        <taxon>Catharanthus</taxon>
    </lineage>
</organism>
<proteinExistence type="predicted"/>
<keyword evidence="2" id="KW-1185">Reference proteome</keyword>
<dbReference type="EMBL" id="CM044704">
    <property type="protein sequence ID" value="KAI5668885.1"/>
    <property type="molecule type" value="Genomic_DNA"/>
</dbReference>
<evidence type="ECO:0000313" key="1">
    <source>
        <dbReference type="EMBL" id="KAI5668885.1"/>
    </source>
</evidence>
<comment type="caution">
    <text evidence="1">The sequence shown here is derived from an EMBL/GenBank/DDBJ whole genome shotgun (WGS) entry which is preliminary data.</text>
</comment>
<reference evidence="2" key="1">
    <citation type="journal article" date="2023" name="Nat. Plants">
        <title>Single-cell RNA sequencing provides a high-resolution roadmap for understanding the multicellular compartmentation of specialized metabolism.</title>
        <authorList>
            <person name="Sun S."/>
            <person name="Shen X."/>
            <person name="Li Y."/>
            <person name="Li Y."/>
            <person name="Wang S."/>
            <person name="Li R."/>
            <person name="Zhang H."/>
            <person name="Shen G."/>
            <person name="Guo B."/>
            <person name="Wei J."/>
            <person name="Xu J."/>
            <person name="St-Pierre B."/>
            <person name="Chen S."/>
            <person name="Sun C."/>
        </authorList>
    </citation>
    <scope>NUCLEOTIDE SEQUENCE [LARGE SCALE GENOMIC DNA]</scope>
</reference>
<protein>
    <submittedName>
        <fullName evidence="1">Uncharacterized protein</fullName>
    </submittedName>
</protein>
<evidence type="ECO:0000313" key="2">
    <source>
        <dbReference type="Proteomes" id="UP001060085"/>
    </source>
</evidence>
<sequence length="226" mass="25353">MPLKLGRKFYYILGSCMHAVSANPLPYQPCMHAPPASPLPYQSAFCRVSHACTPPASPLPCQSAFCHASHACTLPASPLPCQPAFCRPMHRSRAPYRYGLFKTVYNCGKTGFNYTQVFLGRFICYSSGYDLVFGSARGVHCTWLVPCTRASSDGVDDSDPKEVWPIGVYGHHIMLCCGTADLWRARRGLKLRLTQDRQRHDKPLKSWPWSFGSSFPRRTCFMFCVS</sequence>
<accession>A0ACC0B8A3</accession>
<gene>
    <name evidence="1" type="ORF">M9H77_18738</name>
</gene>
<dbReference type="Proteomes" id="UP001060085">
    <property type="component" value="Linkage Group LG04"/>
</dbReference>
<name>A0ACC0B8A3_CATRO</name>